<dbReference type="Pfam" id="PF07980">
    <property type="entry name" value="SusD_RagB"/>
    <property type="match status" value="1"/>
</dbReference>
<dbReference type="InterPro" id="IPR012944">
    <property type="entry name" value="SusD_RagB_dom"/>
</dbReference>
<comment type="subcellular location">
    <subcellularLocation>
        <location evidence="1">Cell outer membrane</location>
    </subcellularLocation>
</comment>
<evidence type="ECO:0000259" key="7">
    <source>
        <dbReference type="Pfam" id="PF07980"/>
    </source>
</evidence>
<dbReference type="Pfam" id="PF14322">
    <property type="entry name" value="SusD-like_3"/>
    <property type="match status" value="1"/>
</dbReference>
<comment type="caution">
    <text evidence="9">The sequence shown here is derived from an EMBL/GenBank/DDBJ whole genome shotgun (WGS) entry which is preliminary data.</text>
</comment>
<dbReference type="SUPFAM" id="SSF48452">
    <property type="entry name" value="TPR-like"/>
    <property type="match status" value="1"/>
</dbReference>
<dbReference type="EMBL" id="JAERMS010000027">
    <property type="protein sequence ID" value="MBO1363808.1"/>
    <property type="molecule type" value="Genomic_DNA"/>
</dbReference>
<evidence type="ECO:0000256" key="2">
    <source>
        <dbReference type="ARBA" id="ARBA00006275"/>
    </source>
</evidence>
<feature type="domain" description="SusD-like N-terminal" evidence="8">
    <location>
        <begin position="86"/>
        <end position="237"/>
    </location>
</feature>
<dbReference type="Proteomes" id="UP000664265">
    <property type="component" value="Unassembled WGS sequence"/>
</dbReference>
<feature type="chain" id="PRO_5045402566" evidence="6">
    <location>
        <begin position="26"/>
        <end position="590"/>
    </location>
</feature>
<protein>
    <submittedName>
        <fullName evidence="9">RagB/SusD family nutrient uptake outer membrane protein</fullName>
    </submittedName>
</protein>
<reference evidence="9 10" key="1">
    <citation type="submission" date="2021-01" db="EMBL/GenBank/DDBJ databases">
        <title>Prevotella A2931 sp. nov.</title>
        <authorList>
            <person name="Buhl M."/>
            <person name="Oberhettinger P."/>
        </authorList>
    </citation>
    <scope>NUCLEOTIDE SEQUENCE [LARGE SCALE GENOMIC DNA]</scope>
    <source>
        <strain evidence="9 10">A2931</strain>
    </source>
</reference>
<dbReference type="RefSeq" id="WP_107581834.1">
    <property type="nucleotide sequence ID" value="NZ_JAERMS010000027.1"/>
</dbReference>
<evidence type="ECO:0000313" key="10">
    <source>
        <dbReference type="Proteomes" id="UP000664265"/>
    </source>
</evidence>
<keyword evidence="3 6" id="KW-0732">Signal</keyword>
<comment type="similarity">
    <text evidence="2">Belongs to the SusD family.</text>
</comment>
<evidence type="ECO:0000256" key="5">
    <source>
        <dbReference type="ARBA" id="ARBA00023237"/>
    </source>
</evidence>
<organism evidence="9 10">
    <name type="scientific">Prevotella illustrans</name>
    <dbReference type="NCBI Taxonomy" id="2800387"/>
    <lineage>
        <taxon>Bacteria</taxon>
        <taxon>Pseudomonadati</taxon>
        <taxon>Bacteroidota</taxon>
        <taxon>Bacteroidia</taxon>
        <taxon>Bacteroidales</taxon>
        <taxon>Prevotellaceae</taxon>
        <taxon>Prevotella</taxon>
    </lineage>
</organism>
<evidence type="ECO:0000256" key="6">
    <source>
        <dbReference type="SAM" id="SignalP"/>
    </source>
</evidence>
<keyword evidence="5" id="KW-0998">Cell outer membrane</keyword>
<keyword evidence="10" id="KW-1185">Reference proteome</keyword>
<dbReference type="Gene3D" id="1.25.40.390">
    <property type="match status" value="1"/>
</dbReference>
<evidence type="ECO:0000313" key="9">
    <source>
        <dbReference type="EMBL" id="MBO1363808.1"/>
    </source>
</evidence>
<keyword evidence="4" id="KW-0472">Membrane</keyword>
<evidence type="ECO:0000259" key="8">
    <source>
        <dbReference type="Pfam" id="PF14322"/>
    </source>
</evidence>
<feature type="domain" description="RagB/SusD" evidence="7">
    <location>
        <begin position="308"/>
        <end position="587"/>
    </location>
</feature>
<dbReference type="PROSITE" id="PS51257">
    <property type="entry name" value="PROKAR_LIPOPROTEIN"/>
    <property type="match status" value="1"/>
</dbReference>
<gene>
    <name evidence="9" type="ORF">JHU38_08510</name>
</gene>
<feature type="signal peptide" evidence="6">
    <location>
        <begin position="1"/>
        <end position="25"/>
    </location>
</feature>
<evidence type="ECO:0000256" key="4">
    <source>
        <dbReference type="ARBA" id="ARBA00023136"/>
    </source>
</evidence>
<accession>A0ABS3M6K4</accession>
<dbReference type="InterPro" id="IPR033985">
    <property type="entry name" value="SusD-like_N"/>
</dbReference>
<dbReference type="InterPro" id="IPR011990">
    <property type="entry name" value="TPR-like_helical_dom_sf"/>
</dbReference>
<evidence type="ECO:0000256" key="1">
    <source>
        <dbReference type="ARBA" id="ARBA00004442"/>
    </source>
</evidence>
<evidence type="ECO:0000256" key="3">
    <source>
        <dbReference type="ARBA" id="ARBA00022729"/>
    </source>
</evidence>
<name>A0ABS3M6K4_9BACT</name>
<proteinExistence type="inferred from homology"/>
<sequence length="590" mass="68230">MKKSFFHRYLSAGCMALAVTLTLTGCDALFDDAPEDKLTDESIWTSENLLDEYTMAWYSNMNKGWSALMSTSSFLGMKYMSYITPAFYSDQTTYGMANWVNSGVGEEMASKESTVILYGRNRWKDYYTQIQSVNRLLENAGKMPTAYRQRILGEAHFFRGYYYYMLMRRFGGVLLIDHNYDPLHSDERFPRASYEQMAEFIAREADLAAEALPVKHDNRNTGRVTKGAALMLKAKTYFWMGSPQFQNKSKEYYGFTDDKSREYMLKAIEAYKAVDALDAYRLMSVSGTKEADIAQSYHDLFLQHNNAESILEYQHGESRLTSEGAHSLDQMGMPPVLTGTQCAYCPTQNHVDEYGMRDGKPFDQQNPYANRDYRFYANVLYDGTTFRDSLMELHYVIDKTGKEVAQSGLTKYGTGRNNGFTRTGYYMRKFLDPKTSYPYKDNEGSKQDYPIWRYAELLLDYAEAAFRTGDVKTALEKVNLVRQRVHMQPLESVTLAQILNERRVEMAFEETTYWDEIRLGTAVKDLNGSTNPLRLIKIVYRADGTKTYATEELKNQKAERAFRDYQYYGPIPWDEVRFQGIEQNTGWTEK</sequence>